<evidence type="ECO:0000256" key="3">
    <source>
        <dbReference type="ARBA" id="ARBA00022475"/>
    </source>
</evidence>
<dbReference type="EMBL" id="CP009416">
    <property type="protein sequence ID" value="AJD90260.1"/>
    <property type="molecule type" value="Genomic_DNA"/>
</dbReference>
<sequence>MQNAARELQEEHVQHQKQKEPEKQPGHQPGKKKNKNLEYIKKNYLLYLFIAPAIILTIIFKYIPMYGAVIAFKDFSPMRGIMGSEWVGLEHFTGFLTSPNFLNIFMNTLKLSSFELLLGFPIPIILALMLNQIRRANAKKNIQLILYAPHFISVVVISGMVFLFLSPTGPINSLITLVTGNSYSFMSDPDAFRSIYIISGIWQGAGWASIIYVAALANVDPQLHDAAKIDGASLLRRIWHIDLPVLKPVMAVLFILAAGGIMAIGFEKAYLLQTSMNIPASEIIPTYVYKLGLQAGDYSFATAVGLFNAVINVFLLVFVNSVVKKLNEGEGLM</sequence>
<feature type="domain" description="ABC transmembrane type-1" evidence="9">
    <location>
        <begin position="105"/>
        <end position="319"/>
    </location>
</feature>
<dbReference type="Gene3D" id="1.10.3720.10">
    <property type="entry name" value="MetI-like"/>
    <property type="match status" value="1"/>
</dbReference>
<evidence type="ECO:0000256" key="6">
    <source>
        <dbReference type="ARBA" id="ARBA00023136"/>
    </source>
</evidence>
<accession>A0A0B5AIR2</accession>
<name>A0A0B5AIR2_9BACL</name>
<evidence type="ECO:0000256" key="5">
    <source>
        <dbReference type="ARBA" id="ARBA00022989"/>
    </source>
</evidence>
<keyword evidence="11" id="KW-1185">Reference proteome</keyword>
<dbReference type="PANTHER" id="PTHR43227:SF11">
    <property type="entry name" value="BLL4140 PROTEIN"/>
    <property type="match status" value="1"/>
</dbReference>
<dbReference type="STRING" id="1508404.JMA_09430"/>
<dbReference type="InterPro" id="IPR000515">
    <property type="entry name" value="MetI-like"/>
</dbReference>
<feature type="transmembrane region" description="Helical" evidence="7">
    <location>
        <begin position="245"/>
        <end position="266"/>
    </location>
</feature>
<feature type="transmembrane region" description="Helical" evidence="7">
    <location>
        <begin position="195"/>
        <end position="219"/>
    </location>
</feature>
<keyword evidence="5 7" id="KW-1133">Transmembrane helix</keyword>
<dbReference type="GO" id="GO:0005886">
    <property type="term" value="C:plasma membrane"/>
    <property type="evidence" value="ECO:0007669"/>
    <property type="project" value="UniProtKB-SubCell"/>
</dbReference>
<dbReference type="Pfam" id="PF00528">
    <property type="entry name" value="BPD_transp_1"/>
    <property type="match status" value="1"/>
</dbReference>
<keyword evidence="4 7" id="KW-0812">Transmembrane</keyword>
<proteinExistence type="inferred from homology"/>
<feature type="transmembrane region" description="Helical" evidence="7">
    <location>
        <begin position="44"/>
        <end position="63"/>
    </location>
</feature>
<evidence type="ECO:0000259" key="9">
    <source>
        <dbReference type="PROSITE" id="PS50928"/>
    </source>
</evidence>
<dbReference type="PANTHER" id="PTHR43227">
    <property type="entry name" value="BLL4140 PROTEIN"/>
    <property type="match status" value="1"/>
</dbReference>
<dbReference type="InterPro" id="IPR050809">
    <property type="entry name" value="UgpAE/MalFG_permease"/>
</dbReference>
<evidence type="ECO:0000256" key="2">
    <source>
        <dbReference type="ARBA" id="ARBA00022448"/>
    </source>
</evidence>
<feature type="transmembrane region" description="Helical" evidence="7">
    <location>
        <begin position="111"/>
        <end position="130"/>
    </location>
</feature>
<evidence type="ECO:0000313" key="10">
    <source>
        <dbReference type="EMBL" id="AJD90260.1"/>
    </source>
</evidence>
<dbReference type="HOGENOM" id="CLU_016047_0_1_9"/>
<comment type="subcellular location">
    <subcellularLocation>
        <location evidence="1 7">Cell membrane</location>
        <topology evidence="1 7">Multi-pass membrane protein</topology>
    </subcellularLocation>
</comment>
<dbReference type="OrthoDB" id="9785836at2"/>
<evidence type="ECO:0000256" key="8">
    <source>
        <dbReference type="SAM" id="MobiDB-lite"/>
    </source>
</evidence>
<dbReference type="Proteomes" id="UP000031449">
    <property type="component" value="Chromosome"/>
</dbReference>
<feature type="compositionally biased region" description="Basic and acidic residues" evidence="8">
    <location>
        <begin position="7"/>
        <end position="25"/>
    </location>
</feature>
<evidence type="ECO:0000256" key="7">
    <source>
        <dbReference type="RuleBase" id="RU363032"/>
    </source>
</evidence>
<feature type="region of interest" description="Disordered" evidence="8">
    <location>
        <begin position="1"/>
        <end position="33"/>
    </location>
</feature>
<evidence type="ECO:0000313" key="11">
    <source>
        <dbReference type="Proteomes" id="UP000031449"/>
    </source>
</evidence>
<feature type="transmembrane region" description="Helical" evidence="7">
    <location>
        <begin position="298"/>
        <end position="323"/>
    </location>
</feature>
<gene>
    <name evidence="10" type="ORF">JMA_09430</name>
</gene>
<keyword evidence="2 7" id="KW-0813">Transport</keyword>
<evidence type="ECO:0000256" key="4">
    <source>
        <dbReference type="ARBA" id="ARBA00022692"/>
    </source>
</evidence>
<dbReference type="AlphaFoldDB" id="A0A0B5AIR2"/>
<dbReference type="KEGG" id="jeo:JMA_09430"/>
<dbReference type="InterPro" id="IPR035906">
    <property type="entry name" value="MetI-like_sf"/>
</dbReference>
<keyword evidence="3" id="KW-1003">Cell membrane</keyword>
<dbReference type="GO" id="GO:0055085">
    <property type="term" value="P:transmembrane transport"/>
    <property type="evidence" value="ECO:0007669"/>
    <property type="project" value="InterPro"/>
</dbReference>
<protein>
    <submittedName>
        <fullName evidence="10">Binding-protein-dependent transport system inner membrane protein</fullName>
    </submittedName>
</protein>
<organism evidence="10 11">
    <name type="scientific">Jeotgalibacillus malaysiensis</name>
    <dbReference type="NCBI Taxonomy" id="1508404"/>
    <lineage>
        <taxon>Bacteria</taxon>
        <taxon>Bacillati</taxon>
        <taxon>Bacillota</taxon>
        <taxon>Bacilli</taxon>
        <taxon>Bacillales</taxon>
        <taxon>Caryophanaceae</taxon>
        <taxon>Jeotgalibacillus</taxon>
    </lineage>
</organism>
<comment type="similarity">
    <text evidence="7">Belongs to the binding-protein-dependent transport system permease family.</text>
</comment>
<dbReference type="BioCyc" id="JESP1508404:G14D9-10175-MONOMER"/>
<dbReference type="SUPFAM" id="SSF161098">
    <property type="entry name" value="MetI-like"/>
    <property type="match status" value="1"/>
</dbReference>
<dbReference type="PROSITE" id="PS50928">
    <property type="entry name" value="ABC_TM1"/>
    <property type="match status" value="1"/>
</dbReference>
<dbReference type="CDD" id="cd06261">
    <property type="entry name" value="TM_PBP2"/>
    <property type="match status" value="1"/>
</dbReference>
<feature type="transmembrane region" description="Helical" evidence="7">
    <location>
        <begin position="142"/>
        <end position="165"/>
    </location>
</feature>
<evidence type="ECO:0000256" key="1">
    <source>
        <dbReference type="ARBA" id="ARBA00004651"/>
    </source>
</evidence>
<reference evidence="10 11" key="1">
    <citation type="submission" date="2014-08" db="EMBL/GenBank/DDBJ databases">
        <title>Complete genome of a marine bacteria Jeotgalibacillus malaysiensis.</title>
        <authorList>
            <person name="Yaakop A.S."/>
            <person name="Chan K.-G."/>
            <person name="Goh K.M."/>
        </authorList>
    </citation>
    <scope>NUCLEOTIDE SEQUENCE [LARGE SCALE GENOMIC DNA]</scope>
    <source>
        <strain evidence="10 11">D5</strain>
    </source>
</reference>
<keyword evidence="6 7" id="KW-0472">Membrane</keyword>